<organism evidence="2 3">
    <name type="scientific">Parelaphostrongylus tenuis</name>
    <name type="common">Meningeal worm</name>
    <dbReference type="NCBI Taxonomy" id="148309"/>
    <lineage>
        <taxon>Eukaryota</taxon>
        <taxon>Metazoa</taxon>
        <taxon>Ecdysozoa</taxon>
        <taxon>Nematoda</taxon>
        <taxon>Chromadorea</taxon>
        <taxon>Rhabditida</taxon>
        <taxon>Rhabditina</taxon>
        <taxon>Rhabditomorpha</taxon>
        <taxon>Strongyloidea</taxon>
        <taxon>Metastrongylidae</taxon>
        <taxon>Parelaphostrongylus</taxon>
    </lineage>
</organism>
<dbReference type="AlphaFoldDB" id="A0AAD5MSK3"/>
<feature type="region of interest" description="Disordered" evidence="1">
    <location>
        <begin position="86"/>
        <end position="109"/>
    </location>
</feature>
<sequence length="142" mass="16020">MRATDRPTDFSHPRPSRTPQLIPLRLLPASRPPLIAVHPARLHSVADTSDTRYASGATQTDAPQELPIGHYWVILVWVDDLSPVMNGQESDYHSSDDEDYVPDDEEDVDYPSESEVSLQENFSHNVCHLELPYPIFTIVLLS</sequence>
<comment type="caution">
    <text evidence="2">The sequence shown here is derived from an EMBL/GenBank/DDBJ whole genome shotgun (WGS) entry which is preliminary data.</text>
</comment>
<accession>A0AAD5MSK3</accession>
<gene>
    <name evidence="2" type="ORF">KIN20_021276</name>
</gene>
<dbReference type="EMBL" id="JAHQIW010004297">
    <property type="protein sequence ID" value="KAJ1361898.1"/>
    <property type="molecule type" value="Genomic_DNA"/>
</dbReference>
<feature type="compositionally biased region" description="Acidic residues" evidence="1">
    <location>
        <begin position="96"/>
        <end position="109"/>
    </location>
</feature>
<dbReference type="Proteomes" id="UP001196413">
    <property type="component" value="Unassembled WGS sequence"/>
</dbReference>
<feature type="region of interest" description="Disordered" evidence="1">
    <location>
        <begin position="1"/>
        <end position="20"/>
    </location>
</feature>
<evidence type="ECO:0000256" key="1">
    <source>
        <dbReference type="SAM" id="MobiDB-lite"/>
    </source>
</evidence>
<feature type="compositionally biased region" description="Basic and acidic residues" evidence="1">
    <location>
        <begin position="1"/>
        <end position="12"/>
    </location>
</feature>
<reference evidence="2" key="1">
    <citation type="submission" date="2021-06" db="EMBL/GenBank/DDBJ databases">
        <title>Parelaphostrongylus tenuis whole genome reference sequence.</title>
        <authorList>
            <person name="Garwood T.J."/>
            <person name="Larsen P.A."/>
            <person name="Fountain-Jones N.M."/>
            <person name="Garbe J.R."/>
            <person name="Macchietto M.G."/>
            <person name="Kania S.A."/>
            <person name="Gerhold R.W."/>
            <person name="Richards J.E."/>
            <person name="Wolf T.M."/>
        </authorList>
    </citation>
    <scope>NUCLEOTIDE SEQUENCE</scope>
    <source>
        <strain evidence="2">MNPRO001-30</strain>
        <tissue evidence="2">Meninges</tissue>
    </source>
</reference>
<evidence type="ECO:0000313" key="3">
    <source>
        <dbReference type="Proteomes" id="UP001196413"/>
    </source>
</evidence>
<name>A0AAD5MSK3_PARTN</name>
<proteinExistence type="predicted"/>
<protein>
    <submittedName>
        <fullName evidence="2">Uncharacterized protein</fullName>
    </submittedName>
</protein>
<keyword evidence="3" id="KW-1185">Reference proteome</keyword>
<evidence type="ECO:0000313" key="2">
    <source>
        <dbReference type="EMBL" id="KAJ1361898.1"/>
    </source>
</evidence>